<evidence type="ECO:0000313" key="5">
    <source>
        <dbReference type="EMBL" id="CAB4819064.1"/>
    </source>
</evidence>
<dbReference type="PANTHER" id="PTHR30536:SF5">
    <property type="entry name" value="ALTRONATE DEHYDRATASE"/>
    <property type="match status" value="1"/>
</dbReference>
<organism evidence="3">
    <name type="scientific">freshwater metagenome</name>
    <dbReference type="NCBI Taxonomy" id="449393"/>
    <lineage>
        <taxon>unclassified sequences</taxon>
        <taxon>metagenomes</taxon>
        <taxon>ecological metagenomes</taxon>
    </lineage>
</organism>
<dbReference type="EMBL" id="CAEZXD010000002">
    <property type="protein sequence ID" value="CAB4667711.1"/>
    <property type="molecule type" value="Genomic_DNA"/>
</dbReference>
<evidence type="ECO:0000313" key="3">
    <source>
        <dbReference type="EMBL" id="CAB4667711.1"/>
    </source>
</evidence>
<proteinExistence type="predicted"/>
<dbReference type="EMBL" id="CAFBNU010000004">
    <property type="protein sequence ID" value="CAB4963886.1"/>
    <property type="molecule type" value="Genomic_DNA"/>
</dbReference>
<gene>
    <name evidence="3" type="ORF">UFOPK2343_00170</name>
    <name evidence="4" type="ORF">UFOPK2652_01165</name>
    <name evidence="5" type="ORF">UFOPK3128_00661</name>
    <name evidence="6" type="ORF">UFOPK3511_00705</name>
    <name evidence="7" type="ORF">UFOPK3880_00611</name>
    <name evidence="8" type="ORF">UFOPK4146_00849</name>
</gene>
<reference evidence="3" key="1">
    <citation type="submission" date="2020-05" db="EMBL/GenBank/DDBJ databases">
        <authorList>
            <person name="Chiriac C."/>
            <person name="Salcher M."/>
            <person name="Ghai R."/>
            <person name="Kavagutti S V."/>
        </authorList>
    </citation>
    <scope>NUCLEOTIDE SEQUENCE</scope>
</reference>
<dbReference type="InterPro" id="IPR013974">
    <property type="entry name" value="SAF"/>
</dbReference>
<dbReference type="Pfam" id="PF08666">
    <property type="entry name" value="SAF"/>
    <property type="match status" value="1"/>
</dbReference>
<dbReference type="EMBL" id="CAFAAZ010000004">
    <property type="protein sequence ID" value="CAB4819064.1"/>
    <property type="molecule type" value="Genomic_DNA"/>
</dbReference>
<dbReference type="Gene3D" id="2.30.130.110">
    <property type="match status" value="1"/>
</dbReference>
<dbReference type="CDD" id="cd11613">
    <property type="entry name" value="SAF_AH_GD"/>
    <property type="match status" value="1"/>
</dbReference>
<dbReference type="SMART" id="SM00858">
    <property type="entry name" value="SAF"/>
    <property type="match status" value="1"/>
</dbReference>
<feature type="domain" description="SAF" evidence="2">
    <location>
        <begin position="11"/>
        <end position="82"/>
    </location>
</feature>
<dbReference type="InterPro" id="IPR044144">
    <property type="entry name" value="SAF_UxaA/GarD"/>
</dbReference>
<dbReference type="EMBL" id="CAFBPT010000005">
    <property type="protein sequence ID" value="CAB5029777.1"/>
    <property type="molecule type" value="Genomic_DNA"/>
</dbReference>
<name>A0A6J6M134_9ZZZZ</name>
<dbReference type="GO" id="GO:0016829">
    <property type="term" value="F:lyase activity"/>
    <property type="evidence" value="ECO:0007669"/>
    <property type="project" value="UniProtKB-KW"/>
</dbReference>
<dbReference type="EMBL" id="CAEZYD010000020">
    <property type="protein sequence ID" value="CAB4716995.1"/>
    <property type="molecule type" value="Genomic_DNA"/>
</dbReference>
<dbReference type="EMBL" id="CAFBMA010000004">
    <property type="protein sequence ID" value="CAB4895129.1"/>
    <property type="molecule type" value="Genomic_DNA"/>
</dbReference>
<evidence type="ECO:0000259" key="2">
    <source>
        <dbReference type="SMART" id="SM00858"/>
    </source>
</evidence>
<accession>A0A6J6M134</accession>
<dbReference type="PANTHER" id="PTHR30536">
    <property type="entry name" value="ALTRONATE/GALACTARATE DEHYDRATASE"/>
    <property type="match status" value="1"/>
</dbReference>
<evidence type="ECO:0000313" key="6">
    <source>
        <dbReference type="EMBL" id="CAB4895129.1"/>
    </source>
</evidence>
<evidence type="ECO:0000256" key="1">
    <source>
        <dbReference type="ARBA" id="ARBA00023239"/>
    </source>
</evidence>
<evidence type="ECO:0000313" key="8">
    <source>
        <dbReference type="EMBL" id="CAB5029777.1"/>
    </source>
</evidence>
<evidence type="ECO:0000313" key="7">
    <source>
        <dbReference type="EMBL" id="CAB4963886.1"/>
    </source>
</evidence>
<keyword evidence="1" id="KW-0456">Lyase</keyword>
<dbReference type="InterPro" id="IPR052172">
    <property type="entry name" value="UxaA_altronate/galactarate_dh"/>
</dbReference>
<dbReference type="GO" id="GO:0019698">
    <property type="term" value="P:D-galacturonate catabolic process"/>
    <property type="evidence" value="ECO:0007669"/>
    <property type="project" value="TreeGrafter"/>
</dbReference>
<evidence type="ECO:0000313" key="4">
    <source>
        <dbReference type="EMBL" id="CAB4716995.1"/>
    </source>
</evidence>
<sequence>MRKVLVLNEKDNIAVCLVEMAIGEVIGQDGLNLTIQSLIPRGHKVATSPIAKNEGIIKYGERMGHATTDIKVGEHVHTHNVLGDRLSTEQVV</sequence>
<dbReference type="AlphaFoldDB" id="A0A6J6M134"/>
<protein>
    <submittedName>
        <fullName evidence="3">Unannotated protein</fullName>
    </submittedName>
</protein>